<evidence type="ECO:0000313" key="1">
    <source>
        <dbReference type="EMBL" id="MBK1818255.1"/>
    </source>
</evidence>
<dbReference type="EMBL" id="JAENIK010000013">
    <property type="protein sequence ID" value="MBK1818255.1"/>
    <property type="molecule type" value="Genomic_DNA"/>
</dbReference>
<sequence>MATKLDKVLKREVDVKGRAHTLTIDQSGLKLTEKGRRKGIELTWEDLVDGDAAIPTALNASLGEK</sequence>
<accession>A0A934VDL1</accession>
<name>A0A934VDL1_9BACT</name>
<keyword evidence="2" id="KW-1185">Reference proteome</keyword>
<dbReference type="Proteomes" id="UP000600139">
    <property type="component" value="Unassembled WGS sequence"/>
</dbReference>
<reference evidence="1" key="1">
    <citation type="submission" date="2021-01" db="EMBL/GenBank/DDBJ databases">
        <title>Modified the classification status of verrucomicrobia.</title>
        <authorList>
            <person name="Feng X."/>
        </authorList>
    </citation>
    <scope>NUCLEOTIDE SEQUENCE</scope>
    <source>
        <strain evidence="1">JCM 18052</strain>
    </source>
</reference>
<dbReference type="AlphaFoldDB" id="A0A934VDL1"/>
<organism evidence="1 2">
    <name type="scientific">Luteolibacter yonseiensis</name>
    <dbReference type="NCBI Taxonomy" id="1144680"/>
    <lineage>
        <taxon>Bacteria</taxon>
        <taxon>Pseudomonadati</taxon>
        <taxon>Verrucomicrobiota</taxon>
        <taxon>Verrucomicrobiia</taxon>
        <taxon>Verrucomicrobiales</taxon>
        <taxon>Verrucomicrobiaceae</taxon>
        <taxon>Luteolibacter</taxon>
    </lineage>
</organism>
<proteinExistence type="predicted"/>
<dbReference type="RefSeq" id="WP_200353204.1">
    <property type="nucleotide sequence ID" value="NZ_BAABHZ010000002.1"/>
</dbReference>
<comment type="caution">
    <text evidence="1">The sequence shown here is derived from an EMBL/GenBank/DDBJ whole genome shotgun (WGS) entry which is preliminary data.</text>
</comment>
<protein>
    <submittedName>
        <fullName evidence="1">Uncharacterized protein</fullName>
    </submittedName>
</protein>
<gene>
    <name evidence="1" type="ORF">JIN84_21720</name>
</gene>
<evidence type="ECO:0000313" key="2">
    <source>
        <dbReference type="Proteomes" id="UP000600139"/>
    </source>
</evidence>